<dbReference type="SUPFAM" id="SSF52091">
    <property type="entry name" value="SpoIIaa-like"/>
    <property type="match status" value="1"/>
</dbReference>
<dbReference type="AlphaFoldDB" id="A0A100Y7C5"/>
<dbReference type="RefSeq" id="WP_058941709.1">
    <property type="nucleotide sequence ID" value="NZ_LNSV01000017.1"/>
</dbReference>
<dbReference type="Proteomes" id="UP000054011">
    <property type="component" value="Unassembled WGS sequence"/>
</dbReference>
<dbReference type="CDD" id="cd07043">
    <property type="entry name" value="STAS_anti-anti-sigma_factors"/>
    <property type="match status" value="1"/>
</dbReference>
<dbReference type="InterPro" id="IPR002645">
    <property type="entry name" value="STAS_dom"/>
</dbReference>
<comment type="caution">
    <text evidence="2">The sequence shown here is derived from an EMBL/GenBank/DDBJ whole genome shotgun (WGS) entry which is preliminary data.</text>
</comment>
<evidence type="ECO:0000313" key="3">
    <source>
        <dbReference type="Proteomes" id="UP000054011"/>
    </source>
</evidence>
<dbReference type="STRING" id="936756.ATE80_09430"/>
<protein>
    <recommendedName>
        <fullName evidence="1">STAS domain-containing protein</fullName>
    </recommendedName>
</protein>
<sequence>MVTVQLRHGDVSVARLPVVVAFDTVTELRPQLLALLEESTCRHLVLDLSHIDHFDSSGLAMLLGVWRGSQAGGTTLTLAAPTPLISRMLNITQAITILAVAPSVHEALRTRHSTRRDDAQGAGRV</sequence>
<accession>A0A100Y7C5</accession>
<dbReference type="Pfam" id="PF01740">
    <property type="entry name" value="STAS"/>
    <property type="match status" value="1"/>
</dbReference>
<proteinExistence type="predicted"/>
<organism evidence="2 3">
    <name type="scientific">Streptomyces kanasensis</name>
    <dbReference type="NCBI Taxonomy" id="936756"/>
    <lineage>
        <taxon>Bacteria</taxon>
        <taxon>Bacillati</taxon>
        <taxon>Actinomycetota</taxon>
        <taxon>Actinomycetes</taxon>
        <taxon>Kitasatosporales</taxon>
        <taxon>Streptomycetaceae</taxon>
        <taxon>Streptomyces</taxon>
    </lineage>
</organism>
<evidence type="ECO:0000259" key="1">
    <source>
        <dbReference type="PROSITE" id="PS50801"/>
    </source>
</evidence>
<evidence type="ECO:0000313" key="2">
    <source>
        <dbReference type="EMBL" id="KUH39028.1"/>
    </source>
</evidence>
<feature type="domain" description="STAS" evidence="1">
    <location>
        <begin position="10"/>
        <end position="111"/>
    </location>
</feature>
<dbReference type="PANTHER" id="PTHR33495">
    <property type="entry name" value="ANTI-SIGMA FACTOR ANTAGONIST TM_1081-RELATED-RELATED"/>
    <property type="match status" value="1"/>
</dbReference>
<dbReference type="EMBL" id="LNSV01000017">
    <property type="protein sequence ID" value="KUH39028.1"/>
    <property type="molecule type" value="Genomic_DNA"/>
</dbReference>
<gene>
    <name evidence="2" type="ORF">ATE80_09430</name>
</gene>
<dbReference type="PANTHER" id="PTHR33495:SF2">
    <property type="entry name" value="ANTI-SIGMA FACTOR ANTAGONIST TM_1081-RELATED"/>
    <property type="match status" value="1"/>
</dbReference>
<dbReference type="Gene3D" id="3.30.750.24">
    <property type="entry name" value="STAS domain"/>
    <property type="match status" value="1"/>
</dbReference>
<keyword evidence="3" id="KW-1185">Reference proteome</keyword>
<reference evidence="2 3" key="1">
    <citation type="submission" date="2015-11" db="EMBL/GenBank/DDBJ databases">
        <title>Genome-wide analysis reveals the secondary metabolome in Streptomyces kanasensis ZX01.</title>
        <authorList>
            <person name="Zhang G."/>
            <person name="Han L."/>
            <person name="Feng J."/>
            <person name="Zhang X."/>
        </authorList>
    </citation>
    <scope>NUCLEOTIDE SEQUENCE [LARGE SCALE GENOMIC DNA]</scope>
    <source>
        <strain evidence="2 3">ZX01</strain>
    </source>
</reference>
<name>A0A100Y7C5_9ACTN</name>
<dbReference type="OrthoDB" id="4246910at2"/>
<dbReference type="InterPro" id="IPR036513">
    <property type="entry name" value="STAS_dom_sf"/>
</dbReference>
<dbReference type="PROSITE" id="PS50801">
    <property type="entry name" value="STAS"/>
    <property type="match status" value="1"/>
</dbReference>
<dbReference type="GO" id="GO:0043856">
    <property type="term" value="F:anti-sigma factor antagonist activity"/>
    <property type="evidence" value="ECO:0007669"/>
    <property type="project" value="TreeGrafter"/>
</dbReference>